<evidence type="ECO:0000256" key="9">
    <source>
        <dbReference type="RuleBase" id="RU362118"/>
    </source>
</evidence>
<evidence type="ECO:0000256" key="7">
    <source>
        <dbReference type="ARBA" id="ARBA00052699"/>
    </source>
</evidence>
<dbReference type="AlphaFoldDB" id="A0A1I3SAX9"/>
<dbReference type="Gene3D" id="3.90.1150.10">
    <property type="entry name" value="Aspartate Aminotransferase, domain 1"/>
    <property type="match status" value="1"/>
</dbReference>
<comment type="catalytic activity">
    <reaction evidence="7">
        <text>L-methionine + H2O = methanethiol + 2-oxobutanoate + NH4(+)</text>
        <dbReference type="Rhea" id="RHEA:23800"/>
        <dbReference type="ChEBI" id="CHEBI:15377"/>
        <dbReference type="ChEBI" id="CHEBI:16007"/>
        <dbReference type="ChEBI" id="CHEBI:16763"/>
        <dbReference type="ChEBI" id="CHEBI:28938"/>
        <dbReference type="ChEBI" id="CHEBI:57844"/>
        <dbReference type="EC" id="4.4.1.11"/>
    </reaction>
    <physiologicalReaction direction="left-to-right" evidence="7">
        <dbReference type="Rhea" id="RHEA:23801"/>
    </physiologicalReaction>
</comment>
<dbReference type="GO" id="GO:0019346">
    <property type="term" value="P:transsulfuration"/>
    <property type="evidence" value="ECO:0007669"/>
    <property type="project" value="InterPro"/>
</dbReference>
<dbReference type="CDD" id="cd00614">
    <property type="entry name" value="CGS_like"/>
    <property type="match status" value="1"/>
</dbReference>
<sequence>MSKRHNHQELNLSELQNETLVIHADDELTNDGTVAPAIYYSATFRAQDATEFADMASTPRHPRYYTRYGNPVHERVAKVMAELEGTETALVTGSGMGAIATTILSLVSAGDHVIAQTRHYMSTAKIMDEMLPRFGVEVTLVEQADITAFAEAIRPNTKLIMVETPANPTMVITDLAAVAEMARPRGIIVVADNTFATPINQRPHDLGADVIVHSATKYLGGHHDLTAGVICTSKELAEQIWQTHLSIGSVLSPMDAWLLLRGLRTLPIRVERINANALALAEFLEAQPQIERVYYPGLASHPQHELAKRQMRGFGGMIAFAIKGGYDATKRFVSALKLSLNAVSLGGVDSLVVHTAAMWGGVMTEEQMRIAEIPPNFVRYSVGLEHIDDLKADILQALQVV</sequence>
<dbReference type="InterPro" id="IPR054542">
    <property type="entry name" value="Cys_met_metab_PP"/>
</dbReference>
<evidence type="ECO:0000256" key="3">
    <source>
        <dbReference type="ARBA" id="ARBA00022898"/>
    </source>
</evidence>
<dbReference type="InterPro" id="IPR015424">
    <property type="entry name" value="PyrdxlP-dep_Trfase"/>
</dbReference>
<dbReference type="Pfam" id="PF01053">
    <property type="entry name" value="Cys_Met_Meta_PP"/>
    <property type="match status" value="1"/>
</dbReference>
<evidence type="ECO:0000256" key="2">
    <source>
        <dbReference type="ARBA" id="ARBA00009077"/>
    </source>
</evidence>
<dbReference type="GO" id="GO:0005737">
    <property type="term" value="C:cytoplasm"/>
    <property type="evidence" value="ECO:0007669"/>
    <property type="project" value="TreeGrafter"/>
</dbReference>
<dbReference type="GO" id="GO:0030170">
    <property type="term" value="F:pyridoxal phosphate binding"/>
    <property type="evidence" value="ECO:0007669"/>
    <property type="project" value="InterPro"/>
</dbReference>
<gene>
    <name evidence="10" type="ORF">SAMN05421852_11253</name>
</gene>
<evidence type="ECO:0000256" key="8">
    <source>
        <dbReference type="PIRSR" id="PIRSR001434-2"/>
    </source>
</evidence>
<dbReference type="GO" id="GO:0009086">
    <property type="term" value="P:methionine biosynthetic process"/>
    <property type="evidence" value="ECO:0007669"/>
    <property type="project" value="UniProtKB-ARBA"/>
</dbReference>
<evidence type="ECO:0000313" key="10">
    <source>
        <dbReference type="EMBL" id="SFJ54666.1"/>
    </source>
</evidence>
<dbReference type="FunFam" id="3.40.640.10:FF:000046">
    <property type="entry name" value="Cystathionine gamma-lyase"/>
    <property type="match status" value="1"/>
</dbReference>
<evidence type="ECO:0000256" key="5">
    <source>
        <dbReference type="ARBA" id="ARBA00047199"/>
    </source>
</evidence>
<dbReference type="EC" id="4.4.1.2" evidence="4"/>
<dbReference type="SUPFAM" id="SSF53383">
    <property type="entry name" value="PLP-dependent transferases"/>
    <property type="match status" value="1"/>
</dbReference>
<dbReference type="PANTHER" id="PTHR11808">
    <property type="entry name" value="TRANS-SULFURATION ENZYME FAMILY MEMBER"/>
    <property type="match status" value="1"/>
</dbReference>
<dbReference type="PIRSF" id="PIRSF001434">
    <property type="entry name" value="CGS"/>
    <property type="match status" value="1"/>
</dbReference>
<evidence type="ECO:0000256" key="6">
    <source>
        <dbReference type="ARBA" id="ARBA00048780"/>
    </source>
</evidence>
<dbReference type="Gene3D" id="3.40.640.10">
    <property type="entry name" value="Type I PLP-dependent aspartate aminotransferase-like (Major domain)"/>
    <property type="match status" value="1"/>
</dbReference>
<comment type="catalytic activity">
    <reaction evidence="6">
        <text>L-homocysteine + H2O = 2-oxobutanoate + hydrogen sulfide + NH4(+) + H(+)</text>
        <dbReference type="Rhea" id="RHEA:14501"/>
        <dbReference type="ChEBI" id="CHEBI:15377"/>
        <dbReference type="ChEBI" id="CHEBI:15378"/>
        <dbReference type="ChEBI" id="CHEBI:16763"/>
        <dbReference type="ChEBI" id="CHEBI:28938"/>
        <dbReference type="ChEBI" id="CHEBI:29919"/>
        <dbReference type="ChEBI" id="CHEBI:58199"/>
        <dbReference type="EC" id="4.4.1.2"/>
    </reaction>
    <physiologicalReaction direction="left-to-right" evidence="6">
        <dbReference type="Rhea" id="RHEA:14502"/>
    </physiologicalReaction>
</comment>
<proteinExistence type="inferred from homology"/>
<dbReference type="PROSITE" id="PS00868">
    <property type="entry name" value="CYS_MET_METAB_PP"/>
    <property type="match status" value="1"/>
</dbReference>
<dbReference type="GO" id="GO:0047982">
    <property type="term" value="F:homocysteine desulfhydrase activity"/>
    <property type="evidence" value="ECO:0007669"/>
    <property type="project" value="UniProtKB-EC"/>
</dbReference>
<comment type="similarity">
    <text evidence="2 9">Belongs to the trans-sulfuration enzymes family.</text>
</comment>
<accession>A0A1I3SAX9</accession>
<dbReference type="Proteomes" id="UP000199545">
    <property type="component" value="Unassembled WGS sequence"/>
</dbReference>
<keyword evidence="3 8" id="KW-0663">Pyridoxal phosphate</keyword>
<evidence type="ECO:0000313" key="11">
    <source>
        <dbReference type="Proteomes" id="UP000199545"/>
    </source>
</evidence>
<dbReference type="InterPro" id="IPR000277">
    <property type="entry name" value="Cys/Met-Metab_PyrdxlP-dep_enz"/>
</dbReference>
<reference evidence="10 11" key="1">
    <citation type="submission" date="2016-10" db="EMBL/GenBank/DDBJ databases">
        <authorList>
            <person name="de Groot N.N."/>
        </authorList>
    </citation>
    <scope>NUCLEOTIDE SEQUENCE [LARGE SCALE GENOMIC DNA]</scope>
    <source>
        <strain evidence="10 11">DSM 44778</strain>
    </source>
</reference>
<comment type="cofactor">
    <cofactor evidence="1 9">
        <name>pyridoxal 5'-phosphate</name>
        <dbReference type="ChEBI" id="CHEBI:597326"/>
    </cofactor>
</comment>
<dbReference type="InterPro" id="IPR015422">
    <property type="entry name" value="PyrdxlP-dep_Trfase_small"/>
</dbReference>
<evidence type="ECO:0000256" key="4">
    <source>
        <dbReference type="ARBA" id="ARBA00047175"/>
    </source>
</evidence>
<dbReference type="STRING" id="46223.SAMN05421852_11253"/>
<dbReference type="FunFam" id="3.90.1150.10:FF:000033">
    <property type="entry name" value="Cystathionine gamma-synthase"/>
    <property type="match status" value="1"/>
</dbReference>
<dbReference type="RefSeq" id="WP_093230666.1">
    <property type="nucleotide sequence ID" value="NZ_FORR01000012.1"/>
</dbReference>
<dbReference type="GO" id="GO:0018826">
    <property type="term" value="F:methionine gamma-lyase activity"/>
    <property type="evidence" value="ECO:0007669"/>
    <property type="project" value="UniProtKB-EC"/>
</dbReference>
<feature type="modified residue" description="N6-(pyridoxal phosphate)lysine" evidence="8">
    <location>
        <position position="217"/>
    </location>
</feature>
<keyword evidence="11" id="KW-1185">Reference proteome</keyword>
<keyword evidence="10" id="KW-0456">Lyase</keyword>
<dbReference type="InterPro" id="IPR015421">
    <property type="entry name" value="PyrdxlP-dep_Trfase_major"/>
</dbReference>
<dbReference type="EMBL" id="FORR01000012">
    <property type="protein sequence ID" value="SFJ54666.1"/>
    <property type="molecule type" value="Genomic_DNA"/>
</dbReference>
<dbReference type="OrthoDB" id="9780685at2"/>
<evidence type="ECO:0000256" key="1">
    <source>
        <dbReference type="ARBA" id="ARBA00001933"/>
    </source>
</evidence>
<protein>
    <recommendedName>
        <fullName evidence="4">homocysteine desulfhydrase</fullName>
        <ecNumber evidence="4">4.4.1.2</ecNumber>
    </recommendedName>
    <alternativeName>
        <fullName evidence="5">Homocysteine desulfhydrase</fullName>
    </alternativeName>
</protein>
<name>A0A1I3SAX9_9BACL</name>
<organism evidence="10 11">
    <name type="scientific">Thermoflavimicrobium dichotomicum</name>
    <dbReference type="NCBI Taxonomy" id="46223"/>
    <lineage>
        <taxon>Bacteria</taxon>
        <taxon>Bacillati</taxon>
        <taxon>Bacillota</taxon>
        <taxon>Bacilli</taxon>
        <taxon>Bacillales</taxon>
        <taxon>Thermoactinomycetaceae</taxon>
        <taxon>Thermoflavimicrobium</taxon>
    </lineage>
</organism>